<reference evidence="4 5" key="1">
    <citation type="submission" date="2019-08" db="EMBL/GenBank/DDBJ databases">
        <title>Amphibian skin-associated Pigmentiphaga: genome sequence and occurrence across geography and hosts.</title>
        <authorList>
            <person name="Bletz M.C."/>
            <person name="Bunk B."/>
            <person name="Sproeer C."/>
            <person name="Biwer P."/>
            <person name="Reiter S."/>
            <person name="Rabemananjara F.C.E."/>
            <person name="Schulz S."/>
            <person name="Overmann J."/>
            <person name="Vences M."/>
        </authorList>
    </citation>
    <scope>NUCLEOTIDE SEQUENCE [LARGE SCALE GENOMIC DNA]</scope>
    <source>
        <strain evidence="4 5">Mada1488</strain>
    </source>
</reference>
<dbReference type="PANTHER" id="PTHR43156:SF9">
    <property type="entry name" value="HAMP DOMAIN-CONTAINING PROTEIN"/>
    <property type="match status" value="1"/>
</dbReference>
<accession>A0A5C0AYD9</accession>
<evidence type="ECO:0000256" key="1">
    <source>
        <dbReference type="ARBA" id="ARBA00022801"/>
    </source>
</evidence>
<dbReference type="Proteomes" id="UP000325161">
    <property type="component" value="Chromosome"/>
</dbReference>
<dbReference type="CDD" id="cd06225">
    <property type="entry name" value="HAMP"/>
    <property type="match status" value="1"/>
</dbReference>
<dbReference type="InterPro" id="IPR003660">
    <property type="entry name" value="HAMP_dom"/>
</dbReference>
<evidence type="ECO:0000313" key="5">
    <source>
        <dbReference type="Proteomes" id="UP000325161"/>
    </source>
</evidence>
<dbReference type="GO" id="GO:0016020">
    <property type="term" value="C:membrane"/>
    <property type="evidence" value="ECO:0007669"/>
    <property type="project" value="InterPro"/>
</dbReference>
<dbReference type="KEGG" id="pacr:FXN63_17760"/>
<dbReference type="Pfam" id="PF00672">
    <property type="entry name" value="HAMP"/>
    <property type="match status" value="1"/>
</dbReference>
<protein>
    <submittedName>
        <fullName evidence="4">SpoIIE family protein phosphatase</fullName>
    </submittedName>
</protein>
<name>A0A5C0AYD9_9BURK</name>
<dbReference type="EMBL" id="CP043046">
    <property type="protein sequence ID" value="QEI07479.1"/>
    <property type="molecule type" value="Genomic_DNA"/>
</dbReference>
<keyword evidence="1" id="KW-0378">Hydrolase</keyword>
<dbReference type="AlphaFoldDB" id="A0A5C0AYD9"/>
<dbReference type="GO" id="GO:0007165">
    <property type="term" value="P:signal transduction"/>
    <property type="evidence" value="ECO:0007669"/>
    <property type="project" value="InterPro"/>
</dbReference>
<gene>
    <name evidence="4" type="ORF">FXN63_17760</name>
</gene>
<dbReference type="Gene3D" id="3.30.450.20">
    <property type="entry name" value="PAS domain"/>
    <property type="match status" value="1"/>
</dbReference>
<dbReference type="Gene3D" id="3.60.40.10">
    <property type="entry name" value="PPM-type phosphatase domain"/>
    <property type="match status" value="1"/>
</dbReference>
<dbReference type="GO" id="GO:0016791">
    <property type="term" value="F:phosphatase activity"/>
    <property type="evidence" value="ECO:0007669"/>
    <property type="project" value="TreeGrafter"/>
</dbReference>
<keyword evidence="2" id="KW-0472">Membrane</keyword>
<dbReference type="RefSeq" id="WP_148816526.1">
    <property type="nucleotide sequence ID" value="NZ_CP043046.1"/>
</dbReference>
<dbReference type="InterPro" id="IPR001932">
    <property type="entry name" value="PPM-type_phosphatase-like_dom"/>
</dbReference>
<keyword evidence="2" id="KW-0812">Transmembrane</keyword>
<sequence>MSLRWKSALTMLALFGVLLLAALGAGLYAVDSIRGQFGAEFARAHALLQKQKLSTVLSREVAVAQRFAELAAMRAWLQDEDNPERLAALLADAERFRRVFPDQSYFVMVDRSLHYYVHDGKRDPAQPSYTLKAGEAGDAWYFATRDAAANATSQDYSLNVNVDEKLKVAKVWINVPVRADGSFIGLISSGIDLSRFLTDFVSTTQAGVTNIIVNGNGVIQAHPDRSLIEYASVSKAASEKTIYRQVDARDVDGLNAAFTVLRANGGEEVQTVALQLQGRPQLAGITYLPELDWYVIGAVDLRTAAVLDEKLLLTLSICVLAGMVALAILLTFAIDRAILNPLARLHRSVAQMSGGNYQVLLASSRDDELGDLTRAFSHMAGEILSHTQQLEHRIEERTRDLANANREVTTAHGAIQDSLRYASMIQRGILPHKHLAESVGEDHFLLWMPRDEVGGDFFVFRAGEGRCLLGVVDCAGHGVPGALMTMIGRTAFDIAVSEIGLDDPARVLTRMDDVVRTMMLHDESMRGIATSMDAALCAVDLHAGTLTFAGARLSLYSSDGETAQELTGTRASIADRKTPSFENQVQPLDPGSTYYLTTDGYLDQAGGEKGFGFGRRRFIELLTAQARLPMAEQRTAFAQVLADYQGSRVQRDDITVLSFRFKPRN</sequence>
<evidence type="ECO:0000259" key="3">
    <source>
        <dbReference type="PROSITE" id="PS50885"/>
    </source>
</evidence>
<feature type="domain" description="HAMP" evidence="3">
    <location>
        <begin position="336"/>
        <end position="388"/>
    </location>
</feature>
<dbReference type="PROSITE" id="PS50885">
    <property type="entry name" value="HAMP"/>
    <property type="match status" value="1"/>
</dbReference>
<dbReference type="SMART" id="SM00304">
    <property type="entry name" value="HAMP"/>
    <property type="match status" value="1"/>
</dbReference>
<keyword evidence="5" id="KW-1185">Reference proteome</keyword>
<organism evidence="4 5">
    <name type="scientific">Pigmentiphaga aceris</name>
    <dbReference type="NCBI Taxonomy" id="1940612"/>
    <lineage>
        <taxon>Bacteria</taxon>
        <taxon>Pseudomonadati</taxon>
        <taxon>Pseudomonadota</taxon>
        <taxon>Betaproteobacteria</taxon>
        <taxon>Burkholderiales</taxon>
        <taxon>Alcaligenaceae</taxon>
        <taxon>Pigmentiphaga</taxon>
    </lineage>
</organism>
<dbReference type="Gene3D" id="6.10.340.10">
    <property type="match status" value="1"/>
</dbReference>
<dbReference type="InterPro" id="IPR052016">
    <property type="entry name" value="Bact_Sigma-Reg"/>
</dbReference>
<dbReference type="PANTHER" id="PTHR43156">
    <property type="entry name" value="STAGE II SPORULATION PROTEIN E-RELATED"/>
    <property type="match status" value="1"/>
</dbReference>
<keyword evidence="2" id="KW-1133">Transmembrane helix</keyword>
<feature type="transmembrane region" description="Helical" evidence="2">
    <location>
        <begin position="311"/>
        <end position="334"/>
    </location>
</feature>
<evidence type="ECO:0000256" key="2">
    <source>
        <dbReference type="SAM" id="Phobius"/>
    </source>
</evidence>
<proteinExistence type="predicted"/>
<dbReference type="OrthoDB" id="5496380at2"/>
<dbReference type="InterPro" id="IPR036457">
    <property type="entry name" value="PPM-type-like_dom_sf"/>
</dbReference>
<dbReference type="SMART" id="SM00331">
    <property type="entry name" value="PP2C_SIG"/>
    <property type="match status" value="1"/>
</dbReference>
<dbReference type="NCBIfam" id="NF038263">
    <property type="entry name" value="prot_phos_SiaA"/>
    <property type="match status" value="1"/>
</dbReference>
<evidence type="ECO:0000313" key="4">
    <source>
        <dbReference type="EMBL" id="QEI07479.1"/>
    </source>
</evidence>
<dbReference type="SUPFAM" id="SSF158472">
    <property type="entry name" value="HAMP domain-like"/>
    <property type="match status" value="1"/>
</dbReference>
<dbReference type="Pfam" id="PF07228">
    <property type="entry name" value="SpoIIE"/>
    <property type="match status" value="1"/>
</dbReference>